<reference evidence="2 3" key="1">
    <citation type="submission" date="2016-10" db="EMBL/GenBank/DDBJ databases">
        <authorList>
            <person name="de Groot N.N."/>
        </authorList>
    </citation>
    <scope>NUCLEOTIDE SEQUENCE [LARGE SCALE GENOMIC DNA]</scope>
    <source>
        <strain evidence="2 3">DSM 22489</strain>
    </source>
</reference>
<evidence type="ECO:0000256" key="1">
    <source>
        <dbReference type="SAM" id="Phobius"/>
    </source>
</evidence>
<evidence type="ECO:0000313" key="3">
    <source>
        <dbReference type="Proteomes" id="UP000236728"/>
    </source>
</evidence>
<keyword evidence="1" id="KW-1133">Transmembrane helix</keyword>
<keyword evidence="3" id="KW-1185">Reference proteome</keyword>
<gene>
    <name evidence="2" type="ORF">SAMN05421819_0849</name>
</gene>
<dbReference type="EMBL" id="FNVA01000001">
    <property type="protein sequence ID" value="SEF69465.1"/>
    <property type="molecule type" value="Genomic_DNA"/>
</dbReference>
<name>A0A1H5U302_9BACT</name>
<dbReference type="Proteomes" id="UP000236728">
    <property type="component" value="Unassembled WGS sequence"/>
</dbReference>
<dbReference type="RefSeq" id="WP_103931725.1">
    <property type="nucleotide sequence ID" value="NZ_FNVA01000001.1"/>
</dbReference>
<protein>
    <submittedName>
        <fullName evidence="2">Uncharacterized protein</fullName>
    </submittedName>
</protein>
<feature type="transmembrane region" description="Helical" evidence="1">
    <location>
        <begin position="55"/>
        <end position="77"/>
    </location>
</feature>
<feature type="transmembrane region" description="Helical" evidence="1">
    <location>
        <begin position="20"/>
        <end position="43"/>
    </location>
</feature>
<keyword evidence="1" id="KW-0472">Membrane</keyword>
<sequence length="167" mass="17374">MSGGAEDKYNKSMGDLGREASWFAGHNLIAVFVVLVLVIGVGITRPDPTAAGPKLTLTALSFAVATIVGALVARFTGNNGGRYVWIAGLIVLLGASVWVIDLQTGPGLCAECGPGHLLLRIWRTFFDFYHGSGLMDGAGPLVGCWIPVAMVGYAIGSALGATKRVEV</sequence>
<organism evidence="2 3">
    <name type="scientific">Bryocella elongata</name>
    <dbReference type="NCBI Taxonomy" id="863522"/>
    <lineage>
        <taxon>Bacteria</taxon>
        <taxon>Pseudomonadati</taxon>
        <taxon>Acidobacteriota</taxon>
        <taxon>Terriglobia</taxon>
        <taxon>Terriglobales</taxon>
        <taxon>Acidobacteriaceae</taxon>
        <taxon>Bryocella</taxon>
    </lineage>
</organism>
<feature type="transmembrane region" description="Helical" evidence="1">
    <location>
        <begin position="83"/>
        <end position="100"/>
    </location>
</feature>
<keyword evidence="1" id="KW-0812">Transmembrane</keyword>
<proteinExistence type="predicted"/>
<dbReference type="OrthoDB" id="118514at2"/>
<dbReference type="AlphaFoldDB" id="A0A1H5U302"/>
<evidence type="ECO:0000313" key="2">
    <source>
        <dbReference type="EMBL" id="SEF69465.1"/>
    </source>
</evidence>
<accession>A0A1H5U302</accession>